<proteinExistence type="inferred from homology"/>
<evidence type="ECO:0000313" key="11">
    <source>
        <dbReference type="EMBL" id="PTL71456.1"/>
    </source>
</evidence>
<dbReference type="SFLD" id="SFLDG00002">
    <property type="entry name" value="C1.7:_P-type_atpase_like"/>
    <property type="match status" value="1"/>
</dbReference>
<dbReference type="SUPFAM" id="SSF81653">
    <property type="entry name" value="Calcium ATPase, transduction domain A"/>
    <property type="match status" value="1"/>
</dbReference>
<organism evidence="11 12">
    <name type="scientific">Rathayibacter caricis DSM 15933</name>
    <dbReference type="NCBI Taxonomy" id="1328867"/>
    <lineage>
        <taxon>Bacteria</taxon>
        <taxon>Bacillati</taxon>
        <taxon>Actinomycetota</taxon>
        <taxon>Actinomycetes</taxon>
        <taxon>Micrococcales</taxon>
        <taxon>Microbacteriaceae</taxon>
        <taxon>Rathayibacter</taxon>
    </lineage>
</organism>
<feature type="compositionally biased region" description="Basic residues" evidence="9">
    <location>
        <begin position="99"/>
        <end position="112"/>
    </location>
</feature>
<comment type="caution">
    <text evidence="11">The sequence shown here is derived from an EMBL/GenBank/DDBJ whole genome shotgun (WGS) entry which is preliminary data.</text>
</comment>
<dbReference type="NCBIfam" id="TIGR01525">
    <property type="entry name" value="ATPase-IB_hvy"/>
    <property type="match status" value="1"/>
</dbReference>
<feature type="transmembrane region" description="Helical" evidence="8">
    <location>
        <begin position="240"/>
        <end position="268"/>
    </location>
</feature>
<evidence type="ECO:0000256" key="2">
    <source>
        <dbReference type="ARBA" id="ARBA00006024"/>
    </source>
</evidence>
<dbReference type="GO" id="GO:0016887">
    <property type="term" value="F:ATP hydrolysis activity"/>
    <property type="evidence" value="ECO:0007669"/>
    <property type="project" value="InterPro"/>
</dbReference>
<dbReference type="InterPro" id="IPR051014">
    <property type="entry name" value="Cation_Transport_ATPase_IB"/>
</dbReference>
<evidence type="ECO:0000259" key="10">
    <source>
        <dbReference type="Pfam" id="PF00122"/>
    </source>
</evidence>
<sequence>MSADAVWSVHADHRLASGRHEPTGPGDGRSHAVADPAVADRQARASGRAGAGAGPHALERLEPPDLPAGVRHRRRDPGGTQHPVRDRGSAPLEGAARDGRRRARDRRRRGLHGRGLRRAAVLRGAGVSAECCGGDEPAALTLGARPTGRAGPHEHAASEHEHDEHDHGAEPEDAVPWRRDRTVLVPIAAGALLLLGSVLEWTGREPAGTIVLGASLVAGASTFAPGAVRRLLRGRLGVGLLMTIAAVGAVLLGHVAEAAALAFLFSIAEALEDRAMDRARGSLRALLDLLPDTAIVSRLHGDLTIPARELRELDVLVVRPGDRIATDGVVVSGRSSLDTSAITGESIPVEVGPGDAVSAGSLNGGGALQVEATAAGTDNSLTTIVQLVEQAHARKGERARLADRIAKPLVPAVLLLAAGIALVGVLIGDTTTWTERALVVLVAASPCALAIAVPVTVISAIGAGSRFGLVITSGEAFERLGTVQVVAFDKTGTLTAGRPSVVDVATALGATREDVLGVAAALEARSTHPLAAAILAAGSTPAAVEDVTEHPGDGITGSLSGVPVRVGSPRWVPAGALTAEREAMESDGMTAVVVERGGAVLGVIGVRDELAPEAAATIAELARLRIDCVMITGDNARTAHALADRAGIAEVHAEQTPAGKAVSIERIARHRRVAMIGDGINDAPALAAADVGIGIAMGATGSAAAIESADVTFTGSDLRLIPAALRHARRGRRIMTANLILALGVIVVLLPLALLGVLGLAGVVLVHELAEVVIIANGVRAARRGGGRTVGSAQLSGSSA</sequence>
<dbReference type="Gene3D" id="3.40.1110.10">
    <property type="entry name" value="Calcium-transporting ATPase, cytoplasmic domain N"/>
    <property type="match status" value="1"/>
</dbReference>
<dbReference type="NCBIfam" id="TIGR01512">
    <property type="entry name" value="ATPase-IB2_Cd"/>
    <property type="match status" value="1"/>
</dbReference>
<feature type="transmembrane region" description="Helical" evidence="8">
    <location>
        <begin position="408"/>
        <end position="427"/>
    </location>
</feature>
<feature type="region of interest" description="Disordered" evidence="9">
    <location>
        <begin position="1"/>
        <end position="112"/>
    </location>
</feature>
<dbReference type="Pfam" id="PF00122">
    <property type="entry name" value="E1-E2_ATPase"/>
    <property type="match status" value="1"/>
</dbReference>
<gene>
    <name evidence="11" type="primary">cadA</name>
    <name evidence="11" type="ORF">C1I63_00340</name>
</gene>
<dbReference type="Gene3D" id="3.40.50.1000">
    <property type="entry name" value="HAD superfamily/HAD-like"/>
    <property type="match status" value="1"/>
</dbReference>
<keyword evidence="8" id="KW-1003">Cell membrane</keyword>
<comment type="subcellular location">
    <subcellularLocation>
        <location evidence="1">Cell membrane</location>
        <topology evidence="1">Multi-pass membrane protein</topology>
    </subcellularLocation>
</comment>
<dbReference type="EMBL" id="PZPL01000001">
    <property type="protein sequence ID" value="PTL71456.1"/>
    <property type="molecule type" value="Genomic_DNA"/>
</dbReference>
<feature type="domain" description="P-type ATPase A" evidence="10">
    <location>
        <begin position="289"/>
        <end position="389"/>
    </location>
</feature>
<dbReference type="PRINTS" id="PR00119">
    <property type="entry name" value="CATATPASE"/>
</dbReference>
<feature type="transmembrane region" description="Helical" evidence="8">
    <location>
        <begin position="739"/>
        <end position="766"/>
    </location>
</feature>
<feature type="transmembrane region" description="Helical" evidence="8">
    <location>
        <begin position="183"/>
        <end position="202"/>
    </location>
</feature>
<dbReference type="InterPro" id="IPR044492">
    <property type="entry name" value="P_typ_ATPase_HD_dom"/>
</dbReference>
<feature type="compositionally biased region" description="Basic and acidic residues" evidence="9">
    <location>
        <begin position="151"/>
        <end position="175"/>
    </location>
</feature>
<dbReference type="SFLD" id="SFLDF00027">
    <property type="entry name" value="p-type_atpase"/>
    <property type="match status" value="1"/>
</dbReference>
<evidence type="ECO:0000256" key="8">
    <source>
        <dbReference type="RuleBase" id="RU362081"/>
    </source>
</evidence>
<evidence type="ECO:0000256" key="4">
    <source>
        <dbReference type="ARBA" id="ARBA00022723"/>
    </source>
</evidence>
<keyword evidence="8" id="KW-0067">ATP-binding</keyword>
<dbReference type="InterPro" id="IPR018303">
    <property type="entry name" value="ATPase_P-typ_P_site"/>
</dbReference>
<feature type="transmembrane region" description="Helical" evidence="8">
    <location>
        <begin position="439"/>
        <end position="463"/>
    </location>
</feature>
<dbReference type="SUPFAM" id="SSF81665">
    <property type="entry name" value="Calcium ATPase, transmembrane domain M"/>
    <property type="match status" value="1"/>
</dbReference>
<dbReference type="Proteomes" id="UP000241085">
    <property type="component" value="Unassembled WGS sequence"/>
</dbReference>
<dbReference type="SFLD" id="SFLDS00003">
    <property type="entry name" value="Haloacid_Dehalogenase"/>
    <property type="match status" value="1"/>
</dbReference>
<feature type="compositionally biased region" description="Basic and acidic residues" evidence="9">
    <location>
        <begin position="10"/>
        <end position="32"/>
    </location>
</feature>
<protein>
    <submittedName>
        <fullName evidence="11">Cadmium-translocating P-type ATPase</fullName>
    </submittedName>
</protein>
<dbReference type="PRINTS" id="PR00941">
    <property type="entry name" value="CDATPASE"/>
</dbReference>
<feature type="transmembrane region" description="Helical" evidence="8">
    <location>
        <begin position="209"/>
        <end position="228"/>
    </location>
</feature>
<evidence type="ECO:0000256" key="5">
    <source>
        <dbReference type="ARBA" id="ARBA00022967"/>
    </source>
</evidence>
<keyword evidence="3 8" id="KW-0812">Transmembrane</keyword>
<dbReference type="GO" id="GO:0005886">
    <property type="term" value="C:plasma membrane"/>
    <property type="evidence" value="ECO:0007669"/>
    <property type="project" value="UniProtKB-SubCell"/>
</dbReference>
<dbReference type="Pfam" id="PF00702">
    <property type="entry name" value="Hydrolase"/>
    <property type="match status" value="1"/>
</dbReference>
<dbReference type="SUPFAM" id="SSF56784">
    <property type="entry name" value="HAD-like"/>
    <property type="match status" value="1"/>
</dbReference>
<accession>A0A2T4UPK4</accession>
<evidence type="ECO:0000313" key="12">
    <source>
        <dbReference type="Proteomes" id="UP000241085"/>
    </source>
</evidence>
<dbReference type="GO" id="GO:0015086">
    <property type="term" value="F:cadmium ion transmembrane transporter activity"/>
    <property type="evidence" value="ECO:0007669"/>
    <property type="project" value="TreeGrafter"/>
</dbReference>
<feature type="region of interest" description="Disordered" evidence="9">
    <location>
        <begin position="143"/>
        <end position="175"/>
    </location>
</feature>
<dbReference type="GO" id="GO:0046872">
    <property type="term" value="F:metal ion binding"/>
    <property type="evidence" value="ECO:0007669"/>
    <property type="project" value="UniProtKB-KW"/>
</dbReference>
<reference evidence="11 12" key="1">
    <citation type="submission" date="2018-03" db="EMBL/GenBank/DDBJ databases">
        <title>Bacteriophage NCPPB3778 and a type I-E CRISPR drive the evolution of the US Biological Select Agent, Rathayibacter toxicus.</title>
        <authorList>
            <person name="Davis E.W.II."/>
            <person name="Tabima J.F."/>
            <person name="Weisberg A.J."/>
            <person name="Dantas Lopes L."/>
            <person name="Wiseman M.S."/>
            <person name="Wiseman M.S."/>
            <person name="Pupko T."/>
            <person name="Belcher M.S."/>
            <person name="Sechler A.J."/>
            <person name="Tancos M.A."/>
            <person name="Schroeder B.K."/>
            <person name="Murray T.D."/>
            <person name="Luster D.G."/>
            <person name="Schneider W.L."/>
            <person name="Rogers E."/>
            <person name="Andreote F.D."/>
            <person name="Grunwald N.J."/>
            <person name="Putnam M.L."/>
            <person name="Chang J.H."/>
        </authorList>
    </citation>
    <scope>NUCLEOTIDE SEQUENCE [LARGE SCALE GENOMIC DNA]</scope>
    <source>
        <strain evidence="11 12">DSM 15933</strain>
    </source>
</reference>
<keyword evidence="4 8" id="KW-0479">Metal-binding</keyword>
<evidence type="ECO:0000256" key="7">
    <source>
        <dbReference type="ARBA" id="ARBA00023136"/>
    </source>
</evidence>
<dbReference type="GO" id="GO:0005524">
    <property type="term" value="F:ATP binding"/>
    <property type="evidence" value="ECO:0007669"/>
    <property type="project" value="UniProtKB-UniRule"/>
</dbReference>
<dbReference type="InterPro" id="IPR023214">
    <property type="entry name" value="HAD_sf"/>
</dbReference>
<dbReference type="Gene3D" id="2.70.150.10">
    <property type="entry name" value="Calcium-transporting ATPase, cytoplasmic transduction domain A"/>
    <property type="match status" value="1"/>
</dbReference>
<dbReference type="InterPro" id="IPR036412">
    <property type="entry name" value="HAD-like_sf"/>
</dbReference>
<dbReference type="PANTHER" id="PTHR48085:SF5">
    <property type="entry name" value="CADMIUM_ZINC-TRANSPORTING ATPASE HMA4-RELATED"/>
    <property type="match status" value="1"/>
</dbReference>
<dbReference type="PROSITE" id="PS00154">
    <property type="entry name" value="ATPASE_E1_E2"/>
    <property type="match status" value="1"/>
</dbReference>
<dbReference type="FunFam" id="2.70.150.10:FF:000002">
    <property type="entry name" value="Copper-transporting ATPase 1, putative"/>
    <property type="match status" value="1"/>
</dbReference>
<dbReference type="InterPro" id="IPR023298">
    <property type="entry name" value="ATPase_P-typ_TM_dom_sf"/>
</dbReference>
<dbReference type="InterPro" id="IPR059000">
    <property type="entry name" value="ATPase_P-type_domA"/>
</dbReference>
<evidence type="ECO:0000256" key="6">
    <source>
        <dbReference type="ARBA" id="ARBA00022989"/>
    </source>
</evidence>
<dbReference type="GO" id="GO:0019829">
    <property type="term" value="F:ATPase-coupled monoatomic cation transmembrane transporter activity"/>
    <property type="evidence" value="ECO:0007669"/>
    <property type="project" value="InterPro"/>
</dbReference>
<keyword evidence="12" id="KW-1185">Reference proteome</keyword>
<dbReference type="AlphaFoldDB" id="A0A2T4UPK4"/>
<dbReference type="InterPro" id="IPR027256">
    <property type="entry name" value="P-typ_ATPase_IB"/>
</dbReference>
<dbReference type="InterPro" id="IPR023299">
    <property type="entry name" value="ATPase_P-typ_cyto_dom_N"/>
</dbReference>
<keyword evidence="5" id="KW-1278">Translocase</keyword>
<keyword evidence="8" id="KW-0547">Nucleotide-binding</keyword>
<dbReference type="PANTHER" id="PTHR48085">
    <property type="entry name" value="CADMIUM/ZINC-TRANSPORTING ATPASE HMA2-RELATED"/>
    <property type="match status" value="1"/>
</dbReference>
<evidence type="ECO:0000256" key="1">
    <source>
        <dbReference type="ARBA" id="ARBA00004651"/>
    </source>
</evidence>
<evidence type="ECO:0000256" key="9">
    <source>
        <dbReference type="SAM" id="MobiDB-lite"/>
    </source>
</evidence>
<comment type="similarity">
    <text evidence="2 8">Belongs to the cation transport ATPase (P-type) (TC 3.A.3) family. Type IB subfamily.</text>
</comment>
<keyword evidence="7 8" id="KW-0472">Membrane</keyword>
<name>A0A2T4UPK4_9MICO</name>
<evidence type="ECO:0000256" key="3">
    <source>
        <dbReference type="ARBA" id="ARBA00022692"/>
    </source>
</evidence>
<keyword evidence="6 8" id="KW-1133">Transmembrane helix</keyword>
<dbReference type="NCBIfam" id="TIGR01494">
    <property type="entry name" value="ATPase_P-type"/>
    <property type="match status" value="1"/>
</dbReference>
<dbReference type="InterPro" id="IPR008250">
    <property type="entry name" value="ATPase_P-typ_transduc_dom_A_sf"/>
</dbReference>
<dbReference type="InterPro" id="IPR001757">
    <property type="entry name" value="P_typ_ATPase"/>
</dbReference>